<comment type="similarity">
    <text evidence="1">Belongs to the UPF0303 family.</text>
</comment>
<dbReference type="NCBIfam" id="NF002696">
    <property type="entry name" value="PRK02487.1-5"/>
    <property type="match status" value="1"/>
</dbReference>
<gene>
    <name evidence="2" type="ORF">EYB31_12465</name>
</gene>
<dbReference type="PIRSF" id="PIRSF008757">
    <property type="entry name" value="UCP008757"/>
    <property type="match status" value="1"/>
</dbReference>
<protein>
    <recommendedName>
        <fullName evidence="1">UPF0303 protein EYB31_12465</fullName>
    </recommendedName>
</protein>
<dbReference type="EMBL" id="SIRE01000008">
    <property type="protein sequence ID" value="TBL79032.1"/>
    <property type="molecule type" value="Genomic_DNA"/>
</dbReference>
<dbReference type="Pfam" id="PF03928">
    <property type="entry name" value="HbpS-like"/>
    <property type="match status" value="1"/>
</dbReference>
<dbReference type="InterPro" id="IPR038084">
    <property type="entry name" value="PduO/GlcC-like_sf"/>
</dbReference>
<proteinExistence type="inferred from homology"/>
<evidence type="ECO:0000313" key="2">
    <source>
        <dbReference type="EMBL" id="TBL79032.1"/>
    </source>
</evidence>
<dbReference type="PANTHER" id="PTHR28255">
    <property type="match status" value="1"/>
</dbReference>
<reference evidence="2 3" key="1">
    <citation type="submission" date="2019-02" db="EMBL/GenBank/DDBJ databases">
        <title>Paenibacillus sp. nov., isolated from surface-sterilized tissue of Thalictrum simplex L.</title>
        <authorList>
            <person name="Tuo L."/>
        </authorList>
    </citation>
    <scope>NUCLEOTIDE SEQUENCE [LARGE SCALE GENOMIC DNA]</scope>
    <source>
        <strain evidence="2 3">N2SHLJ1</strain>
    </source>
</reference>
<keyword evidence="3" id="KW-1185">Reference proteome</keyword>
<accession>A0A4V2J4B8</accession>
<comment type="caution">
    <text evidence="2">The sequence shown here is derived from an EMBL/GenBank/DDBJ whole genome shotgun (WGS) entry which is preliminary data.</text>
</comment>
<dbReference type="PANTHER" id="PTHR28255:SF1">
    <property type="entry name" value="UPF0303 PROTEIN YBR137W"/>
    <property type="match status" value="1"/>
</dbReference>
<sequence length="159" mass="17959">MSEYSELLQSLLQEEEELQFTEFTNDLALQIGLFIIEKVKQENKHITLDISRNGQQLFHYAFPKTSADNDDWVQRKSRVAVRFGHSSHYVGTYLRSIQKNIQERYFLNPSDYSPSGGAFPIIVKDVGVVGAIAASGLTQEEDHALVVSAIRHFLNGNGE</sequence>
<evidence type="ECO:0000256" key="1">
    <source>
        <dbReference type="HAMAP-Rule" id="MF_00761"/>
    </source>
</evidence>
<dbReference type="InterPro" id="IPR010371">
    <property type="entry name" value="YBR137W-like"/>
</dbReference>
<organism evidence="2 3">
    <name type="scientific">Paenibacillus thalictri</name>
    <dbReference type="NCBI Taxonomy" id="2527873"/>
    <lineage>
        <taxon>Bacteria</taxon>
        <taxon>Bacillati</taxon>
        <taxon>Bacillota</taxon>
        <taxon>Bacilli</taxon>
        <taxon>Bacillales</taxon>
        <taxon>Paenibacillaceae</taxon>
        <taxon>Paenibacillus</taxon>
    </lineage>
</organism>
<dbReference type="Proteomes" id="UP000293142">
    <property type="component" value="Unassembled WGS sequence"/>
</dbReference>
<dbReference type="RefSeq" id="WP_131013669.1">
    <property type="nucleotide sequence ID" value="NZ_SIRE01000008.1"/>
</dbReference>
<dbReference type="OrthoDB" id="9815315at2"/>
<dbReference type="Gene3D" id="3.30.450.150">
    <property type="entry name" value="Haem-degrading domain"/>
    <property type="match status" value="1"/>
</dbReference>
<dbReference type="SUPFAM" id="SSF143744">
    <property type="entry name" value="GlcG-like"/>
    <property type="match status" value="1"/>
</dbReference>
<dbReference type="InterPro" id="IPR005624">
    <property type="entry name" value="PduO/GlcC-like"/>
</dbReference>
<name>A0A4V2J4B8_9BACL</name>
<dbReference type="HAMAP" id="MF_00761">
    <property type="entry name" value="UPF0303"/>
    <property type="match status" value="1"/>
</dbReference>
<evidence type="ECO:0000313" key="3">
    <source>
        <dbReference type="Proteomes" id="UP000293142"/>
    </source>
</evidence>
<dbReference type="AlphaFoldDB" id="A0A4V2J4B8"/>